<comment type="caution">
    <text evidence="2">The sequence shown here is derived from an EMBL/GenBank/DDBJ whole genome shotgun (WGS) entry which is preliminary data.</text>
</comment>
<evidence type="ECO:0000259" key="1">
    <source>
        <dbReference type="Pfam" id="PF12697"/>
    </source>
</evidence>
<dbReference type="GO" id="GO:0018786">
    <property type="term" value="F:haloalkane dehalogenase activity"/>
    <property type="evidence" value="ECO:0007669"/>
    <property type="project" value="UniProtKB-EC"/>
</dbReference>
<accession>A0A163S1X2</accession>
<dbReference type="PRINTS" id="PR00111">
    <property type="entry name" value="ABHYDROLASE"/>
</dbReference>
<dbReference type="STRING" id="43678.OJAG_13700"/>
<feature type="domain" description="AB hydrolase-1" evidence="1">
    <location>
        <begin position="52"/>
        <end position="291"/>
    </location>
</feature>
<dbReference type="Proteomes" id="UP000093412">
    <property type="component" value="Unassembled WGS sequence"/>
</dbReference>
<organism evidence="2 4">
    <name type="scientific">Oerskovia enterophila</name>
    <dbReference type="NCBI Taxonomy" id="43678"/>
    <lineage>
        <taxon>Bacteria</taxon>
        <taxon>Bacillati</taxon>
        <taxon>Actinomycetota</taxon>
        <taxon>Actinomycetes</taxon>
        <taxon>Micrococcales</taxon>
        <taxon>Cellulomonadaceae</taxon>
        <taxon>Oerskovia</taxon>
    </lineage>
</organism>
<evidence type="ECO:0000313" key="2">
    <source>
        <dbReference type="EMBL" id="KZM35929.1"/>
    </source>
</evidence>
<dbReference type="EMBL" id="LRIE01000063">
    <property type="protein sequence ID" value="KZM35929.1"/>
    <property type="molecule type" value="Genomic_DNA"/>
</dbReference>
<sequence length="316" mass="33139">MLSHCSQVALAASEAMRNSQPSLRASAFPSDPSIDLLPSLAQASSAGPPAAVVFVHGVRTSNAIWGRQLAHVREAGHLAVAVDLPGHGERSDERFTLARAFEILDDAVASFPDDVPVVVVGMSLGGYTSLAYAASHPDRLAGIVACACSADPRGKPVALFREAASLMDAAGTATRRALGRVQDVLRAGRSLPGGARASAQLTGAGTFADPRLPGRPAWQVVTDVLHELAGRSSRADLRAAKVPVWLINGQRDHLRLDEKRYLDTAPDTALVVVPRAGHDVNLDAPDAFNDALSRALGDLTSRWSPARRLEPVGAAA</sequence>
<dbReference type="PATRIC" id="fig|43678.3.peg.1433"/>
<dbReference type="InterPro" id="IPR000073">
    <property type="entry name" value="AB_hydrolase_1"/>
</dbReference>
<dbReference type="Pfam" id="PF12697">
    <property type="entry name" value="Abhydrolase_6"/>
    <property type="match status" value="1"/>
</dbReference>
<keyword evidence="2" id="KW-0378">Hydrolase</keyword>
<dbReference type="Proteomes" id="UP000076447">
    <property type="component" value="Unassembled WGS sequence"/>
</dbReference>
<name>A0A163S1X2_9CELL</name>
<evidence type="ECO:0000313" key="3">
    <source>
        <dbReference type="EMBL" id="OCI31372.1"/>
    </source>
</evidence>
<dbReference type="InterPro" id="IPR000639">
    <property type="entry name" value="Epox_hydrolase-like"/>
</dbReference>
<evidence type="ECO:0000313" key="4">
    <source>
        <dbReference type="Proteomes" id="UP000076447"/>
    </source>
</evidence>
<protein>
    <submittedName>
        <fullName evidence="2">Haloalkane dehalogenase</fullName>
        <ecNumber evidence="2">3.8.1.5</ecNumber>
    </submittedName>
</protein>
<dbReference type="PANTHER" id="PTHR43798">
    <property type="entry name" value="MONOACYLGLYCEROL LIPASE"/>
    <property type="match status" value="1"/>
</dbReference>
<reference evidence="3 5" key="2">
    <citation type="submission" date="2016-06" db="EMBL/GenBank/DDBJ databases">
        <title>Genome sequence of Oerskovia enterophila DSM 43852.</title>
        <authorList>
            <person name="Poehlein A."/>
            <person name="Jag V."/>
            <person name="Bengelsdorf F.R."/>
            <person name="Daniel R."/>
            <person name="Duerre P."/>
        </authorList>
    </citation>
    <scope>NUCLEOTIDE SEQUENCE [LARGE SCALE GENOMIC DNA]</scope>
    <source>
        <strain evidence="3 5">DSM 43852</strain>
    </source>
</reference>
<dbReference type="InterPro" id="IPR029058">
    <property type="entry name" value="AB_hydrolase_fold"/>
</dbReference>
<keyword evidence="5" id="KW-1185">Reference proteome</keyword>
<dbReference type="SUPFAM" id="SSF53474">
    <property type="entry name" value="alpha/beta-Hydrolases"/>
    <property type="match status" value="1"/>
</dbReference>
<gene>
    <name evidence="2" type="primary">dhaA</name>
    <name evidence="3" type="ORF">OERS_19250</name>
    <name evidence="2" type="ORF">OJAG_13700</name>
</gene>
<dbReference type="EC" id="3.8.1.5" evidence="2"/>
<dbReference type="EMBL" id="MAQA01000019">
    <property type="protein sequence ID" value="OCI31372.1"/>
    <property type="molecule type" value="Genomic_DNA"/>
</dbReference>
<dbReference type="PRINTS" id="PR00412">
    <property type="entry name" value="EPOXHYDRLASE"/>
</dbReference>
<proteinExistence type="predicted"/>
<dbReference type="InterPro" id="IPR050266">
    <property type="entry name" value="AB_hydrolase_sf"/>
</dbReference>
<dbReference type="Gene3D" id="3.40.50.1820">
    <property type="entry name" value="alpha/beta hydrolase"/>
    <property type="match status" value="1"/>
</dbReference>
<dbReference type="AlphaFoldDB" id="A0A163S1X2"/>
<evidence type="ECO:0000313" key="5">
    <source>
        <dbReference type="Proteomes" id="UP000093412"/>
    </source>
</evidence>
<reference evidence="2 4" key="1">
    <citation type="submission" date="2016-01" db="EMBL/GenBank/DDBJ databases">
        <title>Genome sequence of Oerskovia enterophila VJag, an agar and cellulose degrading bacterium.</title>
        <authorList>
            <person name="Poehlein A."/>
            <person name="Jag V."/>
            <person name="Bengelsdorf F."/>
            <person name="Duerre P."/>
            <person name="Daniel R."/>
        </authorList>
    </citation>
    <scope>NUCLEOTIDE SEQUENCE [LARGE SCALE GENOMIC DNA]</scope>
    <source>
        <strain evidence="2 4">VJag</strain>
    </source>
</reference>